<dbReference type="CDD" id="cd00130">
    <property type="entry name" value="PAS"/>
    <property type="match status" value="1"/>
</dbReference>
<dbReference type="SMART" id="SM00387">
    <property type="entry name" value="HATPase_c"/>
    <property type="match status" value="1"/>
</dbReference>
<feature type="domain" description="Histidine kinase" evidence="8">
    <location>
        <begin position="302"/>
        <end position="517"/>
    </location>
</feature>
<dbReference type="Pfam" id="PF13426">
    <property type="entry name" value="PAS_9"/>
    <property type="match status" value="1"/>
</dbReference>
<dbReference type="Pfam" id="PF00512">
    <property type="entry name" value="HisKA"/>
    <property type="match status" value="1"/>
</dbReference>
<evidence type="ECO:0000256" key="1">
    <source>
        <dbReference type="ARBA" id="ARBA00000085"/>
    </source>
</evidence>
<dbReference type="CDD" id="cd00082">
    <property type="entry name" value="HisKA"/>
    <property type="match status" value="1"/>
</dbReference>
<dbReference type="InterPro" id="IPR003661">
    <property type="entry name" value="HisK_dim/P_dom"/>
</dbReference>
<feature type="coiled-coil region" evidence="6">
    <location>
        <begin position="229"/>
        <end position="295"/>
    </location>
</feature>
<dbReference type="InterPro" id="IPR000014">
    <property type="entry name" value="PAS"/>
</dbReference>
<dbReference type="PROSITE" id="PS50113">
    <property type="entry name" value="PAC"/>
    <property type="match status" value="1"/>
</dbReference>
<name>A0A327RAK7_9BACT</name>
<dbReference type="Gene3D" id="3.30.450.20">
    <property type="entry name" value="PAS domain"/>
    <property type="match status" value="1"/>
</dbReference>
<evidence type="ECO:0000259" key="8">
    <source>
        <dbReference type="PROSITE" id="PS50109"/>
    </source>
</evidence>
<feature type="transmembrane region" description="Helical" evidence="7">
    <location>
        <begin position="9"/>
        <end position="26"/>
    </location>
</feature>
<evidence type="ECO:0000256" key="4">
    <source>
        <dbReference type="ARBA" id="ARBA00022679"/>
    </source>
</evidence>
<keyword evidence="7" id="KW-0812">Transmembrane</keyword>
<comment type="catalytic activity">
    <reaction evidence="1">
        <text>ATP + protein L-histidine = ADP + protein N-phospho-L-histidine.</text>
        <dbReference type="EC" id="2.7.13.3"/>
    </reaction>
</comment>
<dbReference type="EMBL" id="QLLL01000001">
    <property type="protein sequence ID" value="RAJ10957.1"/>
    <property type="molecule type" value="Genomic_DNA"/>
</dbReference>
<keyword evidence="4" id="KW-0808">Transferase</keyword>
<accession>A0A327RAK7</accession>
<dbReference type="PROSITE" id="PS50112">
    <property type="entry name" value="PAS"/>
    <property type="match status" value="1"/>
</dbReference>
<feature type="domain" description="PAS" evidence="9">
    <location>
        <begin position="111"/>
        <end position="163"/>
    </location>
</feature>
<evidence type="ECO:0000256" key="5">
    <source>
        <dbReference type="ARBA" id="ARBA00022777"/>
    </source>
</evidence>
<dbReference type="GO" id="GO:0000155">
    <property type="term" value="F:phosphorelay sensor kinase activity"/>
    <property type="evidence" value="ECO:0007669"/>
    <property type="project" value="InterPro"/>
</dbReference>
<evidence type="ECO:0000256" key="7">
    <source>
        <dbReference type="SAM" id="Phobius"/>
    </source>
</evidence>
<feature type="transmembrane region" description="Helical" evidence="7">
    <location>
        <begin position="54"/>
        <end position="72"/>
    </location>
</feature>
<evidence type="ECO:0000259" key="10">
    <source>
        <dbReference type="PROSITE" id="PS50113"/>
    </source>
</evidence>
<protein>
    <recommendedName>
        <fullName evidence="2">histidine kinase</fullName>
        <ecNumber evidence="2">2.7.13.3</ecNumber>
    </recommendedName>
</protein>
<dbReference type="InterPro" id="IPR003594">
    <property type="entry name" value="HATPase_dom"/>
</dbReference>
<dbReference type="InterPro" id="IPR035965">
    <property type="entry name" value="PAS-like_dom_sf"/>
</dbReference>
<gene>
    <name evidence="11" type="ORF">LX64_00564</name>
</gene>
<evidence type="ECO:0000256" key="2">
    <source>
        <dbReference type="ARBA" id="ARBA00012438"/>
    </source>
</evidence>
<keyword evidence="7" id="KW-0472">Membrane</keyword>
<dbReference type="SUPFAM" id="SSF55785">
    <property type="entry name" value="PYP-like sensor domain (PAS domain)"/>
    <property type="match status" value="1"/>
</dbReference>
<dbReference type="Pfam" id="PF02518">
    <property type="entry name" value="HATPase_c"/>
    <property type="match status" value="1"/>
</dbReference>
<keyword evidence="12" id="KW-1185">Reference proteome</keyword>
<dbReference type="GO" id="GO:0005886">
    <property type="term" value="C:plasma membrane"/>
    <property type="evidence" value="ECO:0007669"/>
    <property type="project" value="TreeGrafter"/>
</dbReference>
<keyword evidence="6" id="KW-0175">Coiled coil</keyword>
<feature type="transmembrane region" description="Helical" evidence="7">
    <location>
        <begin position="84"/>
        <end position="101"/>
    </location>
</feature>
<dbReference type="PROSITE" id="PS50109">
    <property type="entry name" value="HIS_KIN"/>
    <property type="match status" value="1"/>
</dbReference>
<keyword evidence="3" id="KW-0597">Phosphoprotein</keyword>
<dbReference type="InterPro" id="IPR000700">
    <property type="entry name" value="PAS-assoc_C"/>
</dbReference>
<feature type="domain" description="PAC" evidence="10">
    <location>
        <begin position="188"/>
        <end position="238"/>
    </location>
</feature>
<dbReference type="RefSeq" id="WP_245952522.1">
    <property type="nucleotide sequence ID" value="NZ_QLLL01000001.1"/>
</dbReference>
<dbReference type="SUPFAM" id="SSF47384">
    <property type="entry name" value="Homodimeric domain of signal transducing histidine kinase"/>
    <property type="match status" value="1"/>
</dbReference>
<dbReference type="InterPro" id="IPR004358">
    <property type="entry name" value="Sig_transdc_His_kin-like_C"/>
</dbReference>
<dbReference type="EC" id="2.7.13.3" evidence="2"/>
<organism evidence="11 12">
    <name type="scientific">Chitinophaga skermanii</name>
    <dbReference type="NCBI Taxonomy" id="331697"/>
    <lineage>
        <taxon>Bacteria</taxon>
        <taxon>Pseudomonadati</taxon>
        <taxon>Bacteroidota</taxon>
        <taxon>Chitinophagia</taxon>
        <taxon>Chitinophagales</taxon>
        <taxon>Chitinophagaceae</taxon>
        <taxon>Chitinophaga</taxon>
    </lineage>
</organism>
<dbReference type="NCBIfam" id="TIGR00229">
    <property type="entry name" value="sensory_box"/>
    <property type="match status" value="1"/>
</dbReference>
<keyword evidence="7" id="KW-1133">Transmembrane helix</keyword>
<proteinExistence type="predicted"/>
<dbReference type="SUPFAM" id="SSF55874">
    <property type="entry name" value="ATPase domain of HSP90 chaperone/DNA topoisomerase II/histidine kinase"/>
    <property type="match status" value="1"/>
</dbReference>
<dbReference type="GO" id="GO:0009927">
    <property type="term" value="F:histidine phosphotransfer kinase activity"/>
    <property type="evidence" value="ECO:0007669"/>
    <property type="project" value="TreeGrafter"/>
</dbReference>
<dbReference type="PRINTS" id="PR00344">
    <property type="entry name" value="BCTRLSENSOR"/>
</dbReference>
<dbReference type="PANTHER" id="PTHR43047">
    <property type="entry name" value="TWO-COMPONENT HISTIDINE PROTEIN KINASE"/>
    <property type="match status" value="1"/>
</dbReference>
<dbReference type="InterPro" id="IPR036890">
    <property type="entry name" value="HATPase_C_sf"/>
</dbReference>
<dbReference type="Gene3D" id="1.10.287.130">
    <property type="match status" value="1"/>
</dbReference>
<dbReference type="AlphaFoldDB" id="A0A327RAK7"/>
<dbReference type="CDD" id="cd00075">
    <property type="entry name" value="HATPase"/>
    <property type="match status" value="1"/>
</dbReference>
<dbReference type="PANTHER" id="PTHR43047:SF72">
    <property type="entry name" value="OSMOSENSING HISTIDINE PROTEIN KINASE SLN1"/>
    <property type="match status" value="1"/>
</dbReference>
<reference evidence="11 12" key="1">
    <citation type="submission" date="2018-06" db="EMBL/GenBank/DDBJ databases">
        <title>Genomic Encyclopedia of Archaeal and Bacterial Type Strains, Phase II (KMG-II): from individual species to whole genera.</title>
        <authorList>
            <person name="Goeker M."/>
        </authorList>
    </citation>
    <scope>NUCLEOTIDE SEQUENCE [LARGE SCALE GENOMIC DNA]</scope>
    <source>
        <strain evidence="11 12">DSM 23857</strain>
    </source>
</reference>
<keyword evidence="5" id="KW-0418">Kinase</keyword>
<dbReference type="SMART" id="SM00388">
    <property type="entry name" value="HisKA"/>
    <property type="match status" value="1"/>
</dbReference>
<dbReference type="Proteomes" id="UP000249547">
    <property type="component" value="Unassembled WGS sequence"/>
</dbReference>
<dbReference type="Gene3D" id="3.30.565.10">
    <property type="entry name" value="Histidine kinase-like ATPase, C-terminal domain"/>
    <property type="match status" value="1"/>
</dbReference>
<evidence type="ECO:0000259" key="9">
    <source>
        <dbReference type="PROSITE" id="PS50112"/>
    </source>
</evidence>
<dbReference type="SMART" id="SM00091">
    <property type="entry name" value="PAS"/>
    <property type="match status" value="1"/>
</dbReference>
<evidence type="ECO:0000256" key="3">
    <source>
        <dbReference type="ARBA" id="ARBA00022553"/>
    </source>
</evidence>
<dbReference type="InterPro" id="IPR005467">
    <property type="entry name" value="His_kinase_dom"/>
</dbReference>
<dbReference type="InterPro" id="IPR036097">
    <property type="entry name" value="HisK_dim/P_sf"/>
</dbReference>
<evidence type="ECO:0000313" key="11">
    <source>
        <dbReference type="EMBL" id="RAJ10957.1"/>
    </source>
</evidence>
<dbReference type="FunFam" id="3.30.565.10:FF:000006">
    <property type="entry name" value="Sensor histidine kinase WalK"/>
    <property type="match status" value="1"/>
</dbReference>
<sequence>MFRFGQKSILFISCLVLIITVYLLIWRPDYNFFDGGLITVILLSLFIKDDTVTSWMGIICTLVVLTVAFLPHKNPNVAEVFIEHFFSLILVIGTTMLVLFVKRLYRTLEADENQLTALFKHANEGIILTNQQGEIVLANPEAERLFGYSAEEMLNQKIEMLIPRRFTGQHVQHRSNFAKKPTDRKMGTGMALFALRKDGSEFAVEVSLSHFNQGRERYVLAFIIDVTLRKESENNLLAQKKQLEELTQSMQALNTDLEQKVDERTKNLQSAMQQLETSQSELEEALAKEKELSEIKSRFVSMASHEFRTPLSAILSSAALIGKYTQTDDQPRREKHVNKIREAVKHLNELLEDFLSLGRIEEGKVQISLEVIPLQGFMAETSEEVQGLLKQGQTLQCSVDPHLQIIADRRLLKHIFVNLLTNASKFSPVEAPITWTISRHENQVICTVADRGMGIPAEDKAYLFTSFFRGKNVTNIQGTGLGLHIVKRYVDMLDGTIEVDSELGKGTTITITFPNNIA</sequence>
<comment type="caution">
    <text evidence="11">The sequence shown here is derived from an EMBL/GenBank/DDBJ whole genome shotgun (WGS) entry which is preliminary data.</text>
</comment>
<evidence type="ECO:0000313" key="12">
    <source>
        <dbReference type="Proteomes" id="UP000249547"/>
    </source>
</evidence>
<evidence type="ECO:0000256" key="6">
    <source>
        <dbReference type="SAM" id="Coils"/>
    </source>
</evidence>